<dbReference type="GO" id="GO:0008203">
    <property type="term" value="P:cholesterol metabolic process"/>
    <property type="evidence" value="ECO:0007669"/>
    <property type="project" value="TreeGrafter"/>
</dbReference>
<dbReference type="Proteomes" id="UP001168821">
    <property type="component" value="Unassembled WGS sequence"/>
</dbReference>
<evidence type="ECO:0000256" key="8">
    <source>
        <dbReference type="ARBA" id="ARBA00023315"/>
    </source>
</evidence>
<evidence type="ECO:0000256" key="10">
    <source>
        <dbReference type="PIRSR" id="PIRSR000439-1"/>
    </source>
</evidence>
<dbReference type="PIRSF" id="PIRSF000439">
    <property type="entry name" value="Oat_ACAT_DAG_ARE"/>
    <property type="match status" value="1"/>
</dbReference>
<keyword evidence="6 11" id="KW-1133">Transmembrane helix</keyword>
<dbReference type="GO" id="GO:0005789">
    <property type="term" value="C:endoplasmic reticulum membrane"/>
    <property type="evidence" value="ECO:0007669"/>
    <property type="project" value="UniProtKB-SubCell"/>
</dbReference>
<dbReference type="InterPro" id="IPR004299">
    <property type="entry name" value="MBOAT_fam"/>
</dbReference>
<feature type="transmembrane region" description="Helical" evidence="11">
    <location>
        <begin position="35"/>
        <end position="56"/>
    </location>
</feature>
<feature type="active site" evidence="10">
    <location>
        <position position="352"/>
    </location>
</feature>
<proteinExistence type="inferred from homology"/>
<dbReference type="Pfam" id="PF03062">
    <property type="entry name" value="MBOAT"/>
    <property type="match status" value="1"/>
</dbReference>
<feature type="transmembrane region" description="Helical" evidence="11">
    <location>
        <begin position="359"/>
        <end position="381"/>
    </location>
</feature>
<evidence type="ECO:0000256" key="1">
    <source>
        <dbReference type="ARBA" id="ARBA00004477"/>
    </source>
</evidence>
<comment type="caution">
    <text evidence="12">The sequence shown here is derived from an EMBL/GenBank/DDBJ whole genome shotgun (WGS) entry which is preliminary data.</text>
</comment>
<evidence type="ECO:0000313" key="13">
    <source>
        <dbReference type="Proteomes" id="UP001168821"/>
    </source>
</evidence>
<feature type="transmembrane region" description="Helical" evidence="11">
    <location>
        <begin position="255"/>
        <end position="278"/>
    </location>
</feature>
<dbReference type="InterPro" id="IPR014371">
    <property type="entry name" value="Oat_ACAT_DAG_ARE"/>
</dbReference>
<protein>
    <recommendedName>
        <fullName evidence="9">O-acyltransferase</fullName>
    </recommendedName>
</protein>
<dbReference type="PANTHER" id="PTHR10408">
    <property type="entry name" value="STEROL O-ACYLTRANSFERASE"/>
    <property type="match status" value="1"/>
</dbReference>
<organism evidence="12 13">
    <name type="scientific">Zophobas morio</name>
    <dbReference type="NCBI Taxonomy" id="2755281"/>
    <lineage>
        <taxon>Eukaryota</taxon>
        <taxon>Metazoa</taxon>
        <taxon>Ecdysozoa</taxon>
        <taxon>Arthropoda</taxon>
        <taxon>Hexapoda</taxon>
        <taxon>Insecta</taxon>
        <taxon>Pterygota</taxon>
        <taxon>Neoptera</taxon>
        <taxon>Endopterygota</taxon>
        <taxon>Coleoptera</taxon>
        <taxon>Polyphaga</taxon>
        <taxon>Cucujiformia</taxon>
        <taxon>Tenebrionidae</taxon>
        <taxon>Zophobas</taxon>
    </lineage>
</organism>
<dbReference type="EMBL" id="JALNTZ010000008">
    <property type="protein sequence ID" value="KAJ3642861.1"/>
    <property type="molecule type" value="Genomic_DNA"/>
</dbReference>
<evidence type="ECO:0000256" key="11">
    <source>
        <dbReference type="SAM" id="Phobius"/>
    </source>
</evidence>
<evidence type="ECO:0000256" key="9">
    <source>
        <dbReference type="PIRNR" id="PIRNR000439"/>
    </source>
</evidence>
<dbReference type="PANTHER" id="PTHR10408:SF8">
    <property type="entry name" value="O-ACYLTRANSFERASE"/>
    <property type="match status" value="1"/>
</dbReference>
<keyword evidence="8 9" id="KW-0012">Acyltransferase</keyword>
<comment type="similarity">
    <text evidence="2 9">Belongs to the membrane-bound acyltransferase family. Sterol o-acyltransferase subfamily.</text>
</comment>
<evidence type="ECO:0000256" key="4">
    <source>
        <dbReference type="ARBA" id="ARBA00022692"/>
    </source>
</evidence>
<keyword evidence="5 9" id="KW-0256">Endoplasmic reticulum</keyword>
<dbReference type="GO" id="GO:0008374">
    <property type="term" value="F:O-acyltransferase activity"/>
    <property type="evidence" value="ECO:0007669"/>
    <property type="project" value="InterPro"/>
</dbReference>
<evidence type="ECO:0000313" key="12">
    <source>
        <dbReference type="EMBL" id="KAJ3642861.1"/>
    </source>
</evidence>
<comment type="subcellular location">
    <subcellularLocation>
        <location evidence="1 9">Endoplasmic reticulum membrane</location>
        <topology evidence="1 9">Multi-pass membrane protein</topology>
    </subcellularLocation>
</comment>
<name>A0AA38M468_9CUCU</name>
<accession>A0AA38M468</accession>
<reference evidence="12" key="1">
    <citation type="journal article" date="2023" name="G3 (Bethesda)">
        <title>Whole genome assemblies of Zophobas morio and Tenebrio molitor.</title>
        <authorList>
            <person name="Kaur S."/>
            <person name="Stinson S.A."/>
            <person name="diCenzo G.C."/>
        </authorList>
    </citation>
    <scope>NUCLEOTIDE SEQUENCE</scope>
    <source>
        <strain evidence="12">QUZm001</strain>
    </source>
</reference>
<evidence type="ECO:0000256" key="3">
    <source>
        <dbReference type="ARBA" id="ARBA00022679"/>
    </source>
</evidence>
<feature type="transmembrane region" description="Helical" evidence="11">
    <location>
        <begin position="387"/>
        <end position="410"/>
    </location>
</feature>
<feature type="transmembrane region" description="Helical" evidence="11">
    <location>
        <begin position="76"/>
        <end position="99"/>
    </location>
</feature>
<keyword evidence="7 9" id="KW-0472">Membrane</keyword>
<keyword evidence="3 9" id="KW-0808">Transferase</keyword>
<evidence type="ECO:0000256" key="2">
    <source>
        <dbReference type="ARBA" id="ARBA00009010"/>
    </source>
</evidence>
<evidence type="ECO:0000256" key="5">
    <source>
        <dbReference type="ARBA" id="ARBA00022824"/>
    </source>
</evidence>
<feature type="transmembrane region" description="Helical" evidence="11">
    <location>
        <begin position="183"/>
        <end position="201"/>
    </location>
</feature>
<feature type="transmembrane region" description="Helical" evidence="11">
    <location>
        <begin position="333"/>
        <end position="352"/>
    </location>
</feature>
<feature type="transmembrane region" description="Helical" evidence="11">
    <location>
        <begin position="213"/>
        <end position="234"/>
    </location>
</feature>
<evidence type="ECO:0000256" key="6">
    <source>
        <dbReference type="ARBA" id="ARBA00022989"/>
    </source>
</evidence>
<gene>
    <name evidence="12" type="ORF">Zmor_025610</name>
</gene>
<evidence type="ECO:0000256" key="7">
    <source>
        <dbReference type="ARBA" id="ARBA00023136"/>
    </source>
</evidence>
<keyword evidence="13" id="KW-1185">Reference proteome</keyword>
<dbReference type="AlphaFoldDB" id="A0AA38M468"/>
<keyword evidence="4 11" id="KW-0812">Transmembrane</keyword>
<sequence length="440" mass="52024">MESTRKRNNVSKEKYFIERNSLLTDLFEDKHIRTVYNMFLAIFIGLFFNTVAYDYIKRGEMNLGVRLIKIGFGKIHIVIITWLCYILSSCLVFCCFNIWAKFRTFRNKQHIKIWDRCCLTLLVLYYVGSFNLAENIVTTFKLPICSAFIVTCEHVRLLMKIHSFVRTKFPHIINTKRTDDKHIPPTFSNFLYFLFIPTLLYRDSYPRKDKIDWTFAAFKLLEFVGAIFFFSFVIERFLNPSLQDFGLREYQLKELILILFENTITGIFILMLIFFIILHSCQNFFAEITKFGDRMFYSDWWTCTSYGGYFRKWNIVVQDWLYVYIYKEFMESFGTSAAVAKFGVIVISAVVHEWCLTHALGFFFPLLFVEFVVLGSILGNVEGYKNIVFNVIFWYSLAIGMSSLCTFYTIEYYARNNAPIKNPTFLENIVSRFITCDCID</sequence>